<keyword evidence="6" id="KW-0999">Mitochondrion inner membrane</keyword>
<dbReference type="PANTHER" id="PTHR45678">
    <property type="entry name" value="MITOCHONDRIAL 2-OXODICARBOXYLATE CARRIER 1-RELATED"/>
    <property type="match status" value="1"/>
</dbReference>
<accession>L8HG30</accession>
<comment type="subcellular location">
    <subcellularLocation>
        <location evidence="1">Mitochondrion inner membrane</location>
        <topology evidence="1">Multi-pass membrane protein</topology>
    </subcellularLocation>
</comment>
<feature type="repeat" description="Solcar" evidence="10">
    <location>
        <begin position="16"/>
        <end position="106"/>
    </location>
</feature>
<keyword evidence="4 10" id="KW-0812">Transmembrane</keyword>
<proteinExistence type="inferred from homology"/>
<keyword evidence="9 10" id="KW-0472">Membrane</keyword>
<dbReference type="PRINTS" id="PR00926">
    <property type="entry name" value="MITOCARRIER"/>
</dbReference>
<name>L8HG30_ACACF</name>
<dbReference type="Proteomes" id="UP000011083">
    <property type="component" value="Unassembled WGS sequence"/>
</dbReference>
<dbReference type="EMBL" id="KB007857">
    <property type="protein sequence ID" value="ELR23406.1"/>
    <property type="molecule type" value="Genomic_DNA"/>
</dbReference>
<keyword evidence="3 11" id="KW-0813">Transport</keyword>
<evidence type="ECO:0000256" key="10">
    <source>
        <dbReference type="PROSITE-ProRule" id="PRU00282"/>
    </source>
</evidence>
<keyword evidence="5" id="KW-0677">Repeat</keyword>
<protein>
    <submittedName>
        <fullName evidence="13">Citrin, putative</fullName>
    </submittedName>
</protein>
<comment type="similarity">
    <text evidence="2 11">Belongs to the mitochondrial carrier (TC 2.A.29) family.</text>
</comment>
<evidence type="ECO:0000256" key="1">
    <source>
        <dbReference type="ARBA" id="ARBA00004448"/>
    </source>
</evidence>
<keyword evidence="7 12" id="KW-1133">Transmembrane helix</keyword>
<dbReference type="FunFam" id="1.50.40.10:FF:000004">
    <property type="entry name" value="Calcium-binding mitochondrial carrier protein Aralar1"/>
    <property type="match status" value="1"/>
</dbReference>
<dbReference type="OMA" id="QRLYTSM"/>
<organism evidence="13 14">
    <name type="scientific">Acanthamoeba castellanii (strain ATCC 30010 / Neff)</name>
    <dbReference type="NCBI Taxonomy" id="1257118"/>
    <lineage>
        <taxon>Eukaryota</taxon>
        <taxon>Amoebozoa</taxon>
        <taxon>Discosea</taxon>
        <taxon>Longamoebia</taxon>
        <taxon>Centramoebida</taxon>
        <taxon>Acanthamoebidae</taxon>
        <taxon>Acanthamoeba</taxon>
    </lineage>
</organism>
<dbReference type="AlphaFoldDB" id="L8HG30"/>
<dbReference type="InterPro" id="IPR023395">
    <property type="entry name" value="MCP_dom_sf"/>
</dbReference>
<evidence type="ECO:0000313" key="14">
    <source>
        <dbReference type="Proteomes" id="UP000011083"/>
    </source>
</evidence>
<dbReference type="InterPro" id="IPR002067">
    <property type="entry name" value="MCP"/>
</dbReference>
<gene>
    <name evidence="13" type="ORF">ACA1_069910</name>
</gene>
<evidence type="ECO:0000256" key="2">
    <source>
        <dbReference type="ARBA" id="ARBA00006375"/>
    </source>
</evidence>
<dbReference type="Pfam" id="PF00153">
    <property type="entry name" value="Mito_carr"/>
    <property type="match status" value="3"/>
</dbReference>
<evidence type="ECO:0000256" key="12">
    <source>
        <dbReference type="SAM" id="Phobius"/>
    </source>
</evidence>
<dbReference type="InterPro" id="IPR051028">
    <property type="entry name" value="Mito_Solute_Carrier"/>
</dbReference>
<dbReference type="GO" id="GO:0022857">
    <property type="term" value="F:transmembrane transporter activity"/>
    <property type="evidence" value="ECO:0007669"/>
    <property type="project" value="TreeGrafter"/>
</dbReference>
<sequence length="311" mass="33500">MSKPTEQKAPHKQQRVPLPAKLVVGAIAGVIGTTCIFPIDMVKTRLQNQKVGPSGERLYKGALDCFRQIVSKEGTRGLYRGLGPNLIGVTPEKALKLAVNERLREALEEEDGSITLPHEIMAGGGAGFCQVIATNPMEIGMSTDLGPTPLTPVKIRMQVQGTLPPENRKPAAQIVKELGIRGLYKGTPVTLLRDVPFSFIFFPAYANLKAIFSDADGNIGLVRLFLSGAFAGATAAGLVTPADVVKTRVQVENSRYTSIPQCAATVLREEGIAAFWKGVVPRMAVQAPMFGIALMAFELQKKFILAHQNPQ</sequence>
<evidence type="ECO:0000256" key="3">
    <source>
        <dbReference type="ARBA" id="ARBA00022448"/>
    </source>
</evidence>
<evidence type="ECO:0000256" key="8">
    <source>
        <dbReference type="ARBA" id="ARBA00023128"/>
    </source>
</evidence>
<dbReference type="OrthoDB" id="2161at2759"/>
<dbReference type="GeneID" id="14924380"/>
<evidence type="ECO:0000256" key="6">
    <source>
        <dbReference type="ARBA" id="ARBA00022792"/>
    </source>
</evidence>
<feature type="repeat" description="Solcar" evidence="10">
    <location>
        <begin position="114"/>
        <end position="211"/>
    </location>
</feature>
<dbReference type="GO" id="GO:0005743">
    <property type="term" value="C:mitochondrial inner membrane"/>
    <property type="evidence" value="ECO:0007669"/>
    <property type="project" value="UniProtKB-SubCell"/>
</dbReference>
<keyword evidence="8" id="KW-0496">Mitochondrion</keyword>
<feature type="transmembrane region" description="Helical" evidence="12">
    <location>
        <begin position="20"/>
        <end position="39"/>
    </location>
</feature>
<evidence type="ECO:0000256" key="5">
    <source>
        <dbReference type="ARBA" id="ARBA00022737"/>
    </source>
</evidence>
<dbReference type="PANTHER" id="PTHR45678:SF15">
    <property type="entry name" value="MITOCHONDRIAL SUBSTRATE CARRIER FAMILY PROTEIN X"/>
    <property type="match status" value="1"/>
</dbReference>
<dbReference type="KEGG" id="acan:ACA1_069910"/>
<feature type="repeat" description="Solcar" evidence="10">
    <location>
        <begin position="219"/>
        <end position="303"/>
    </location>
</feature>
<evidence type="ECO:0000256" key="11">
    <source>
        <dbReference type="RuleBase" id="RU000488"/>
    </source>
</evidence>
<reference evidence="13 14" key="1">
    <citation type="journal article" date="2013" name="Genome Biol.">
        <title>Genome of Acanthamoeba castellanii highlights extensive lateral gene transfer and early evolution of tyrosine kinase signaling.</title>
        <authorList>
            <person name="Clarke M."/>
            <person name="Lohan A.J."/>
            <person name="Liu B."/>
            <person name="Lagkouvardos I."/>
            <person name="Roy S."/>
            <person name="Zafar N."/>
            <person name="Bertelli C."/>
            <person name="Schilde C."/>
            <person name="Kianianmomeni A."/>
            <person name="Burglin T.R."/>
            <person name="Frech C."/>
            <person name="Turcotte B."/>
            <person name="Kopec K.O."/>
            <person name="Synnott J.M."/>
            <person name="Choo C."/>
            <person name="Paponov I."/>
            <person name="Finkler A."/>
            <person name="Soon Heng Tan C."/>
            <person name="Hutchins A.P."/>
            <person name="Weinmeier T."/>
            <person name="Rattei T."/>
            <person name="Chu J.S."/>
            <person name="Gimenez G."/>
            <person name="Irimia M."/>
            <person name="Rigden D.J."/>
            <person name="Fitzpatrick D.A."/>
            <person name="Lorenzo-Morales J."/>
            <person name="Bateman A."/>
            <person name="Chiu C.H."/>
            <person name="Tang P."/>
            <person name="Hegemann P."/>
            <person name="Fromm H."/>
            <person name="Raoult D."/>
            <person name="Greub G."/>
            <person name="Miranda-Saavedra D."/>
            <person name="Chen N."/>
            <person name="Nash P."/>
            <person name="Ginger M.L."/>
            <person name="Horn M."/>
            <person name="Schaap P."/>
            <person name="Caler L."/>
            <person name="Loftus B."/>
        </authorList>
    </citation>
    <scope>NUCLEOTIDE SEQUENCE [LARGE SCALE GENOMIC DNA]</scope>
    <source>
        <strain evidence="13 14">Neff</strain>
    </source>
</reference>
<keyword evidence="14" id="KW-1185">Reference proteome</keyword>
<dbReference type="Gene3D" id="1.50.40.10">
    <property type="entry name" value="Mitochondrial carrier domain"/>
    <property type="match status" value="2"/>
</dbReference>
<evidence type="ECO:0000313" key="13">
    <source>
        <dbReference type="EMBL" id="ELR23406.1"/>
    </source>
</evidence>
<dbReference type="VEuPathDB" id="AmoebaDB:ACA1_069910"/>
<evidence type="ECO:0000256" key="4">
    <source>
        <dbReference type="ARBA" id="ARBA00022692"/>
    </source>
</evidence>
<dbReference type="SUPFAM" id="SSF103506">
    <property type="entry name" value="Mitochondrial carrier"/>
    <property type="match status" value="1"/>
</dbReference>
<evidence type="ECO:0000256" key="7">
    <source>
        <dbReference type="ARBA" id="ARBA00022989"/>
    </source>
</evidence>
<dbReference type="RefSeq" id="XP_004352934.1">
    <property type="nucleotide sequence ID" value="XM_004352882.1"/>
</dbReference>
<dbReference type="InterPro" id="IPR018108">
    <property type="entry name" value="MCP_transmembrane"/>
</dbReference>
<evidence type="ECO:0000256" key="9">
    <source>
        <dbReference type="ARBA" id="ARBA00023136"/>
    </source>
</evidence>
<dbReference type="PROSITE" id="PS50920">
    <property type="entry name" value="SOLCAR"/>
    <property type="match status" value="3"/>
</dbReference>